<name>A0A562QEP9_9BACI</name>
<protein>
    <recommendedName>
        <fullName evidence="1">Putative competence-damage inducible protein</fullName>
    </recommendedName>
</protein>
<gene>
    <name evidence="1" type="primary">cinA</name>
    <name evidence="3" type="ORF">IQ10_02775</name>
</gene>
<dbReference type="Gene3D" id="3.90.950.20">
    <property type="entry name" value="CinA-like"/>
    <property type="match status" value="1"/>
</dbReference>
<dbReference type="NCBIfam" id="TIGR00177">
    <property type="entry name" value="molyb_syn"/>
    <property type="match status" value="1"/>
</dbReference>
<dbReference type="InterPro" id="IPR041424">
    <property type="entry name" value="CinA_KH"/>
</dbReference>
<dbReference type="PIRSF" id="PIRSF006728">
    <property type="entry name" value="CinA"/>
    <property type="match status" value="1"/>
</dbReference>
<dbReference type="Gene3D" id="3.30.70.2860">
    <property type="match status" value="1"/>
</dbReference>
<evidence type="ECO:0000313" key="3">
    <source>
        <dbReference type="EMBL" id="TWI55228.1"/>
    </source>
</evidence>
<dbReference type="InterPro" id="IPR050101">
    <property type="entry name" value="CinA"/>
</dbReference>
<dbReference type="InterPro" id="IPR001453">
    <property type="entry name" value="MoaB/Mog_dom"/>
</dbReference>
<dbReference type="HAMAP" id="MF_00226_B">
    <property type="entry name" value="CinA_B"/>
    <property type="match status" value="1"/>
</dbReference>
<dbReference type="SUPFAM" id="SSF53218">
    <property type="entry name" value="Molybdenum cofactor biosynthesis proteins"/>
    <property type="match status" value="1"/>
</dbReference>
<keyword evidence="4" id="KW-1185">Reference proteome</keyword>
<feature type="domain" description="MoaB/Mog" evidence="2">
    <location>
        <begin position="4"/>
        <end position="171"/>
    </location>
</feature>
<reference evidence="3 4" key="1">
    <citation type="journal article" date="2015" name="Stand. Genomic Sci.">
        <title>Genomic Encyclopedia of Bacterial and Archaeal Type Strains, Phase III: the genomes of soil and plant-associated and newly described type strains.</title>
        <authorList>
            <person name="Whitman W.B."/>
            <person name="Woyke T."/>
            <person name="Klenk H.P."/>
            <person name="Zhou Y."/>
            <person name="Lilburn T.G."/>
            <person name="Beck B.J."/>
            <person name="De Vos P."/>
            <person name="Vandamme P."/>
            <person name="Eisen J.A."/>
            <person name="Garrity G."/>
            <person name="Hugenholtz P."/>
            <person name="Kyrpides N.C."/>
        </authorList>
    </citation>
    <scope>NUCLEOTIDE SEQUENCE [LARGE SCALE GENOMIC DNA]</scope>
    <source>
        <strain evidence="3 4">CGMCC 1.10116</strain>
    </source>
</reference>
<comment type="similarity">
    <text evidence="1">Belongs to the CinA family.</text>
</comment>
<organism evidence="3 4">
    <name type="scientific">Halalkalibacter nanhaiisediminis</name>
    <dbReference type="NCBI Taxonomy" id="688079"/>
    <lineage>
        <taxon>Bacteria</taxon>
        <taxon>Bacillati</taxon>
        <taxon>Bacillota</taxon>
        <taxon>Bacilli</taxon>
        <taxon>Bacillales</taxon>
        <taxon>Bacillaceae</taxon>
        <taxon>Halalkalibacter</taxon>
    </lineage>
</organism>
<dbReference type="InterPro" id="IPR036425">
    <property type="entry name" value="MoaB/Mog-like_dom_sf"/>
</dbReference>
<sequence>MNAEIISVGSELLLGQIVNTNATFLSKELAELGIDVYYQTTVGDNEQRLYETLKQAHSRADLLIITGGLGPTKDDLTKETVALFVGEELTYHEESLRSIEGYFQRRKREMTPNNRKQALIVRGSTALSNHFGMAPGMVVSYENKAIVLLPGPPKEMKPMFKNELVPHLTKLLGEQVSSITSRVLRFFNIGESQLETELMDILEAQSNPTIAPLASDGEVTLRLTVKHPSEAERLRLLDETEEQITKRVGAYLYGYGETTLFEQLFLQLRQKGCTIATAESFTGGKFSAALTSFSGSSEIFRGGTVSYATDVKEKVLGVSKRVIDEYGVISHHCANEMATCAKETYQADIAISFTGVAGPNPQEGKEPGTVYISIAGFATSPLSFELLLGGGREAVRERAMKYGCFYLLNELKRWNKSE</sequence>
<dbReference type="SUPFAM" id="SSF142433">
    <property type="entry name" value="CinA-like"/>
    <property type="match status" value="1"/>
</dbReference>
<evidence type="ECO:0000313" key="4">
    <source>
        <dbReference type="Proteomes" id="UP000315711"/>
    </source>
</evidence>
<dbReference type="CDD" id="cd00885">
    <property type="entry name" value="cinA"/>
    <property type="match status" value="1"/>
</dbReference>
<dbReference type="Pfam" id="PF02464">
    <property type="entry name" value="CinA"/>
    <property type="match status" value="1"/>
</dbReference>
<dbReference type="Pfam" id="PF00994">
    <property type="entry name" value="MoCF_biosynth"/>
    <property type="match status" value="1"/>
</dbReference>
<dbReference type="Gene3D" id="3.40.980.10">
    <property type="entry name" value="MoaB/Mog-like domain"/>
    <property type="match status" value="1"/>
</dbReference>
<dbReference type="Proteomes" id="UP000315711">
    <property type="component" value="Unassembled WGS sequence"/>
</dbReference>
<dbReference type="Pfam" id="PF18146">
    <property type="entry name" value="CinA_KH"/>
    <property type="match status" value="1"/>
</dbReference>
<dbReference type="InterPro" id="IPR008136">
    <property type="entry name" value="CinA_C"/>
</dbReference>
<evidence type="ECO:0000259" key="2">
    <source>
        <dbReference type="SMART" id="SM00852"/>
    </source>
</evidence>
<dbReference type="PANTHER" id="PTHR13939">
    <property type="entry name" value="NICOTINAMIDE-NUCLEOTIDE AMIDOHYDROLASE PNCC"/>
    <property type="match status" value="1"/>
</dbReference>
<dbReference type="NCBIfam" id="TIGR00200">
    <property type="entry name" value="cinA_nterm"/>
    <property type="match status" value="1"/>
</dbReference>
<dbReference type="NCBIfam" id="NF001813">
    <property type="entry name" value="PRK00549.1"/>
    <property type="match status" value="1"/>
</dbReference>
<proteinExistence type="inferred from homology"/>
<dbReference type="PANTHER" id="PTHR13939:SF0">
    <property type="entry name" value="NMN AMIDOHYDROLASE-LIKE PROTEIN YFAY"/>
    <property type="match status" value="1"/>
</dbReference>
<dbReference type="RefSeq" id="WP_144451024.1">
    <property type="nucleotide sequence ID" value="NZ_VLKZ01000007.1"/>
</dbReference>
<dbReference type="InterPro" id="IPR008135">
    <property type="entry name" value="Competence-induced_CinA"/>
</dbReference>
<dbReference type="InterPro" id="IPR036653">
    <property type="entry name" value="CinA-like_C"/>
</dbReference>
<dbReference type="NCBIfam" id="TIGR00199">
    <property type="entry name" value="PncC_domain"/>
    <property type="match status" value="1"/>
</dbReference>
<accession>A0A562QEP9</accession>
<evidence type="ECO:0000256" key="1">
    <source>
        <dbReference type="HAMAP-Rule" id="MF_00226"/>
    </source>
</evidence>
<dbReference type="OrthoDB" id="9801454at2"/>
<comment type="caution">
    <text evidence="3">The sequence shown here is derived from an EMBL/GenBank/DDBJ whole genome shotgun (WGS) entry which is preliminary data.</text>
</comment>
<dbReference type="AlphaFoldDB" id="A0A562QEP9"/>
<dbReference type="EMBL" id="VLKZ01000007">
    <property type="protein sequence ID" value="TWI55228.1"/>
    <property type="molecule type" value="Genomic_DNA"/>
</dbReference>
<dbReference type="SMART" id="SM00852">
    <property type="entry name" value="MoCF_biosynth"/>
    <property type="match status" value="1"/>
</dbReference>